<organism evidence="3 4">
    <name type="scientific">Hathewaya limosa</name>
    <name type="common">Clostridium limosum</name>
    <dbReference type="NCBI Taxonomy" id="1536"/>
    <lineage>
        <taxon>Bacteria</taxon>
        <taxon>Bacillati</taxon>
        <taxon>Bacillota</taxon>
        <taxon>Clostridia</taxon>
        <taxon>Eubacteriales</taxon>
        <taxon>Clostridiaceae</taxon>
        <taxon>Hathewaya</taxon>
    </lineage>
</organism>
<sequence length="349" mass="37912">MGKKFKVLYYVNQFFGQVGGEDKAGMKPEFVEDKIGPALGFSQLIKDEGEVIGTIICGDNYFNENREEALKIIGNKVQEIAPDIVVTGPAFNAGRYGMACGEIAKFIVEELNIPAITGMYIENPGLDTCKDKVIVANVTDSAAGMRKALPIMAKLAKKIVNKQELGFPEEEGYIPQGKRKTIIVEKRGSERAVDMLLARLKNEEFKTELPMPIFDQVDPAPAIKNMSKATIALVTSGGIVPVGNPDRIQSASAQKWGKYNIEGKDSLGKEYCTIHGGYDPVYANEDPDRVAPLDALKELEKEGYIGKVHEYFYTTTGTGTSVGNSVKFGKEIGALLKEAGVDGVILTST</sequence>
<evidence type="ECO:0000313" key="3">
    <source>
        <dbReference type="EMBL" id="MDQ0480200.1"/>
    </source>
</evidence>
<keyword evidence="2 3" id="KW-0560">Oxidoreductase</keyword>
<keyword evidence="1" id="KW-0712">Selenocysteine</keyword>
<accession>A0ABU0JSX4</accession>
<evidence type="ECO:0000256" key="1">
    <source>
        <dbReference type="ARBA" id="ARBA00022933"/>
    </source>
</evidence>
<dbReference type="InterPro" id="IPR010187">
    <property type="entry name" value="Various_sel_PB"/>
</dbReference>
<dbReference type="GO" id="GO:0030699">
    <property type="term" value="F:glycine reductase activity"/>
    <property type="evidence" value="ECO:0007669"/>
    <property type="project" value="UniProtKB-EC"/>
</dbReference>
<comment type="caution">
    <text evidence="3">The sequence shown here is derived from an EMBL/GenBank/DDBJ whole genome shotgun (WGS) entry which is preliminary data.</text>
</comment>
<protein>
    <submittedName>
        <fullName evidence="3">Glycine reductase</fullName>
        <ecNumber evidence="3">1.21.4.2</ecNumber>
    </submittedName>
</protein>
<dbReference type="EMBL" id="JAUSWN010000016">
    <property type="protein sequence ID" value="MDQ0480200.1"/>
    <property type="molecule type" value="Genomic_DNA"/>
</dbReference>
<keyword evidence="4" id="KW-1185">Reference proteome</keyword>
<evidence type="ECO:0000256" key="2">
    <source>
        <dbReference type="ARBA" id="ARBA00023002"/>
    </source>
</evidence>
<dbReference type="EC" id="1.21.4.2" evidence="3"/>
<dbReference type="Proteomes" id="UP001224418">
    <property type="component" value="Unassembled WGS sequence"/>
</dbReference>
<dbReference type="Pfam" id="PF07355">
    <property type="entry name" value="GRDB"/>
    <property type="match status" value="1"/>
</dbReference>
<dbReference type="NCBIfam" id="TIGR01918">
    <property type="entry name" value="various_sel_PB"/>
    <property type="match status" value="1"/>
</dbReference>
<evidence type="ECO:0000313" key="4">
    <source>
        <dbReference type="Proteomes" id="UP001224418"/>
    </source>
</evidence>
<reference evidence="3 4" key="1">
    <citation type="submission" date="2023-07" db="EMBL/GenBank/DDBJ databases">
        <title>Genomic Encyclopedia of Type Strains, Phase IV (KMG-IV): sequencing the most valuable type-strain genomes for metagenomic binning, comparative biology and taxonomic classification.</title>
        <authorList>
            <person name="Goeker M."/>
        </authorList>
    </citation>
    <scope>NUCLEOTIDE SEQUENCE [LARGE SCALE GENOMIC DNA]</scope>
    <source>
        <strain evidence="3 4">DSM 1400</strain>
    </source>
</reference>
<name>A0ABU0JSX4_HATLI</name>
<gene>
    <name evidence="3" type="ORF">QOZ93_001948</name>
</gene>
<proteinExistence type="predicted"/>